<dbReference type="SMART" id="SM00332">
    <property type="entry name" value="PP2Cc"/>
    <property type="match status" value="1"/>
</dbReference>
<evidence type="ECO:0000259" key="2">
    <source>
        <dbReference type="PROSITE" id="PS51746"/>
    </source>
</evidence>
<gene>
    <name evidence="3" type="ORF">L484_004339</name>
</gene>
<protein>
    <recommendedName>
        <fullName evidence="1">Protein phosphatase</fullName>
        <ecNumber evidence="1">3.1.3.16</ecNumber>
    </recommendedName>
</protein>
<proteinExistence type="inferred from homology"/>
<dbReference type="Gene3D" id="3.60.40.10">
    <property type="entry name" value="PPM-type phosphatase domain"/>
    <property type="match status" value="1"/>
</dbReference>
<comment type="similarity">
    <text evidence="1">Belongs to the PP2C family.</text>
</comment>
<keyword evidence="1" id="KW-0460">Magnesium</keyword>
<accession>W9QWB4</accession>
<comment type="catalytic activity">
    <reaction evidence="1">
        <text>O-phospho-L-threonyl-[protein] + H2O = L-threonyl-[protein] + phosphate</text>
        <dbReference type="Rhea" id="RHEA:47004"/>
        <dbReference type="Rhea" id="RHEA-COMP:11060"/>
        <dbReference type="Rhea" id="RHEA-COMP:11605"/>
        <dbReference type="ChEBI" id="CHEBI:15377"/>
        <dbReference type="ChEBI" id="CHEBI:30013"/>
        <dbReference type="ChEBI" id="CHEBI:43474"/>
        <dbReference type="ChEBI" id="CHEBI:61977"/>
        <dbReference type="EC" id="3.1.3.16"/>
    </reaction>
</comment>
<dbReference type="Proteomes" id="UP000030645">
    <property type="component" value="Unassembled WGS sequence"/>
</dbReference>
<keyword evidence="1" id="KW-0904">Protein phosphatase</keyword>
<dbReference type="SMART" id="SM00331">
    <property type="entry name" value="PP2C_SIG"/>
    <property type="match status" value="1"/>
</dbReference>
<sequence>MTDLQSVLETQMMKLQLAEAAELEDGKSQKQCFKSLLKKSERPLKMVSAAYYIPKDQKLKPQGEDAHFICADEQVIGTADGVGGWVRQGIDAGEYALKLMINSADTVRKIKASSSSSAIDPKKVLYQAFVGARKIKGSSTACIVALNGRVLHAANVGDSGFIVFRDKQFLYRSPTQQRGFNRPYQLGNHWSSDRPHCASEPKVPVMVGDIVVLGTDGLLDNLFIREMEIIIEKTEEVKPEKLAEEIARMAYFKSLNEDCETPFSSTMCKFLGRQKLGGKKDDITVIVGHIVGK</sequence>
<comment type="cofactor">
    <cofactor evidence="1">
        <name>Mn(2+)</name>
        <dbReference type="ChEBI" id="CHEBI:29035"/>
    </cofactor>
</comment>
<dbReference type="eggNOG" id="KOG1379">
    <property type="taxonomic scope" value="Eukaryota"/>
</dbReference>
<dbReference type="PANTHER" id="PTHR12320:SF81">
    <property type="entry name" value="PROTEIN PHOSPHATASE 2C 23-RELATED"/>
    <property type="match status" value="1"/>
</dbReference>
<name>W9QWB4_9ROSA</name>
<dbReference type="SUPFAM" id="SSF81606">
    <property type="entry name" value="PP2C-like"/>
    <property type="match status" value="1"/>
</dbReference>
<comment type="cofactor">
    <cofactor evidence="1">
        <name>Mg(2+)</name>
        <dbReference type="ChEBI" id="CHEBI:18420"/>
    </cofactor>
</comment>
<dbReference type="InterPro" id="IPR036457">
    <property type="entry name" value="PPM-type-like_dom_sf"/>
</dbReference>
<organism evidence="3 4">
    <name type="scientific">Morus notabilis</name>
    <dbReference type="NCBI Taxonomy" id="981085"/>
    <lineage>
        <taxon>Eukaryota</taxon>
        <taxon>Viridiplantae</taxon>
        <taxon>Streptophyta</taxon>
        <taxon>Embryophyta</taxon>
        <taxon>Tracheophyta</taxon>
        <taxon>Spermatophyta</taxon>
        <taxon>Magnoliopsida</taxon>
        <taxon>eudicotyledons</taxon>
        <taxon>Gunneridae</taxon>
        <taxon>Pentapetalae</taxon>
        <taxon>rosids</taxon>
        <taxon>fabids</taxon>
        <taxon>Rosales</taxon>
        <taxon>Moraceae</taxon>
        <taxon>Moreae</taxon>
        <taxon>Morus</taxon>
    </lineage>
</organism>
<dbReference type="InterPro" id="IPR039123">
    <property type="entry name" value="PPTC7"/>
</dbReference>
<evidence type="ECO:0000313" key="4">
    <source>
        <dbReference type="Proteomes" id="UP000030645"/>
    </source>
</evidence>
<dbReference type="EMBL" id="KE343294">
    <property type="protein sequence ID" value="EXB22347.1"/>
    <property type="molecule type" value="Genomic_DNA"/>
</dbReference>
<dbReference type="PANTHER" id="PTHR12320">
    <property type="entry name" value="PROTEIN PHOSPHATASE 2C"/>
    <property type="match status" value="1"/>
</dbReference>
<dbReference type="GO" id="GO:0046872">
    <property type="term" value="F:metal ion binding"/>
    <property type="evidence" value="ECO:0007669"/>
    <property type="project" value="UniProtKB-UniRule"/>
</dbReference>
<evidence type="ECO:0000313" key="3">
    <source>
        <dbReference type="EMBL" id="EXB22347.1"/>
    </source>
</evidence>
<keyword evidence="1" id="KW-0378">Hydrolase</keyword>
<dbReference type="KEGG" id="mnt:21387842"/>
<dbReference type="OrthoDB" id="60843at2759"/>
<comment type="catalytic activity">
    <reaction evidence="1">
        <text>O-phospho-L-seryl-[protein] + H2O = L-seryl-[protein] + phosphate</text>
        <dbReference type="Rhea" id="RHEA:20629"/>
        <dbReference type="Rhea" id="RHEA-COMP:9863"/>
        <dbReference type="Rhea" id="RHEA-COMP:11604"/>
        <dbReference type="ChEBI" id="CHEBI:15377"/>
        <dbReference type="ChEBI" id="CHEBI:29999"/>
        <dbReference type="ChEBI" id="CHEBI:43474"/>
        <dbReference type="ChEBI" id="CHEBI:83421"/>
        <dbReference type="EC" id="3.1.3.16"/>
    </reaction>
</comment>
<dbReference type="AlphaFoldDB" id="W9QWB4"/>
<dbReference type="InterPro" id="IPR001932">
    <property type="entry name" value="PPM-type_phosphatase-like_dom"/>
</dbReference>
<keyword evidence="1" id="KW-0464">Manganese</keyword>
<dbReference type="EC" id="3.1.3.16" evidence="1"/>
<evidence type="ECO:0000256" key="1">
    <source>
        <dbReference type="RuleBase" id="RU366020"/>
    </source>
</evidence>
<reference evidence="4" key="1">
    <citation type="submission" date="2013-01" db="EMBL/GenBank/DDBJ databases">
        <title>Draft Genome Sequence of a Mulberry Tree, Morus notabilis C.K. Schneid.</title>
        <authorList>
            <person name="He N."/>
            <person name="Zhao S."/>
        </authorList>
    </citation>
    <scope>NUCLEOTIDE SEQUENCE</scope>
</reference>
<dbReference type="PROSITE" id="PS51746">
    <property type="entry name" value="PPM_2"/>
    <property type="match status" value="1"/>
</dbReference>
<dbReference type="GO" id="GO:0004722">
    <property type="term" value="F:protein serine/threonine phosphatase activity"/>
    <property type="evidence" value="ECO:0007669"/>
    <property type="project" value="UniProtKB-EC"/>
</dbReference>
<feature type="domain" description="PPM-type phosphatase" evidence="2">
    <location>
        <begin position="50"/>
        <end position="290"/>
    </location>
</feature>
<keyword evidence="1" id="KW-0479">Metal-binding</keyword>
<dbReference type="CDD" id="cd00143">
    <property type="entry name" value="PP2Cc"/>
    <property type="match status" value="1"/>
</dbReference>
<keyword evidence="4" id="KW-1185">Reference proteome</keyword>